<protein>
    <submittedName>
        <fullName evidence="1">Uncharacterized protein</fullName>
    </submittedName>
</protein>
<accession>A0A383CW71</accession>
<name>A0A383CW71_9ZZZZ</name>
<gene>
    <name evidence="1" type="ORF">METZ01_LOCUS489009</name>
</gene>
<dbReference type="AlphaFoldDB" id="A0A383CW71"/>
<proteinExistence type="predicted"/>
<dbReference type="EMBL" id="UINC01212016">
    <property type="protein sequence ID" value="SVE36155.1"/>
    <property type="molecule type" value="Genomic_DNA"/>
</dbReference>
<organism evidence="1">
    <name type="scientific">marine metagenome</name>
    <dbReference type="NCBI Taxonomy" id="408172"/>
    <lineage>
        <taxon>unclassified sequences</taxon>
        <taxon>metagenomes</taxon>
        <taxon>ecological metagenomes</taxon>
    </lineage>
</organism>
<evidence type="ECO:0000313" key="1">
    <source>
        <dbReference type="EMBL" id="SVE36155.1"/>
    </source>
</evidence>
<sequence length="48" mass="5551">MAIGTTKTQGIFYLPNNVDSHSHFTEICNRIVHTSNPLYILFIIFRLN</sequence>
<reference evidence="1" key="1">
    <citation type="submission" date="2018-05" db="EMBL/GenBank/DDBJ databases">
        <authorList>
            <person name="Lanie J.A."/>
            <person name="Ng W.-L."/>
            <person name="Kazmierczak K.M."/>
            <person name="Andrzejewski T.M."/>
            <person name="Davidsen T.M."/>
            <person name="Wayne K.J."/>
            <person name="Tettelin H."/>
            <person name="Glass J.I."/>
            <person name="Rusch D."/>
            <person name="Podicherti R."/>
            <person name="Tsui H.-C.T."/>
            <person name="Winkler M.E."/>
        </authorList>
    </citation>
    <scope>NUCLEOTIDE SEQUENCE</scope>
</reference>